<keyword evidence="2" id="KW-0067">ATP-binding</keyword>
<dbReference type="Gene3D" id="1.10.8.60">
    <property type="match status" value="2"/>
</dbReference>
<dbReference type="PANTHER" id="PTHR23077:SF199">
    <property type="entry name" value="AAA FAMILY ATPASE"/>
    <property type="match status" value="1"/>
</dbReference>
<sequence length="882" mass="98386">MVSNRTLRSMSRLFTAFLYLAISSLAFIIDFPFYPIPIAILIVVVTAALAYSGHVKLGFAIMIILLIPALLYAYEYAALGALLLILILIVLIRVFDWLGVGVGMLAWEFSIMPNPLYVLSVPLILTSPSLTIGVTRKVTPLKSLITFLVLYIPTLLLLNAGNTVIPWFGYVGSQLTPLQYLTTNAIMNALSRMDVGFYGLNQAIGRVFTWTSTYVLPPVMALAAYTAYVISSRLRAHDNRAVRFFAPTIGTIVAYALMTYLLFYMNPYFGLYQGIDVNTLMQGLLPALIISVAILPAVMHLRLVEIKFEEEEKQSVVALERGYQLILNKDELKALANEWDNVIGLDDVKNEVESAVITPLRDSKLSQRYGLMPIHGVLLFGPPGVGKTMLARAIAGRLGWTAIIMNLGELLSKYYGESENRLAELFKVARNYAPSVIIIDEFDAIGKARSKYVSDDVTPRLLNILLSEMDGIVKKNENILIIGTTNQPDLLDPALLRPGRFDKVIYIPPPNEEVRARLFESLLRDKPIQGNIDYAKLAKMTDRFTGADIMNIVRTAVLESIKEQRPITQDKLEELINRYKPSLTYDLLEKYDAFRLQYSRLRTYGKAQVGIPETTWDDVGDLEEVKETINKYVIATMQRRDILEKLGIEPIHGILLFGPPGVGKTLVAKATANMLKANFIELNGAELARVGPERAAAVVKDVFNMARDNAPAIIFIDEIDSVAPPRDSPIGGVWSGVISQLLTEMDGIRGLNNVIVIAATNRPWFVDPALLRPGRFDKVIYIPPPNRDARHEIIRIHVKNAEVEEEAINWVAEVTEGYSGADLAALVREAKMRALDRVLSGDTNIRITREDFEYALGKVRPSLSKEVLNQYQDFLIRIGLPT</sequence>
<evidence type="ECO:0000256" key="2">
    <source>
        <dbReference type="ARBA" id="ARBA00022840"/>
    </source>
</evidence>
<dbReference type="Proteomes" id="UP000657075">
    <property type="component" value="Unassembled WGS sequence"/>
</dbReference>
<keyword evidence="9" id="KW-1185">Reference proteome</keyword>
<dbReference type="Pfam" id="PF17862">
    <property type="entry name" value="AAA_lid_3"/>
    <property type="match status" value="2"/>
</dbReference>
<keyword evidence="4" id="KW-0472">Membrane</keyword>
<evidence type="ECO:0000256" key="1">
    <source>
        <dbReference type="ARBA" id="ARBA00022741"/>
    </source>
</evidence>
<dbReference type="Pfam" id="PF00004">
    <property type="entry name" value="AAA"/>
    <property type="match status" value="2"/>
</dbReference>
<name>A0A830E442_9CREN</name>
<dbReference type="InterPro" id="IPR003593">
    <property type="entry name" value="AAA+_ATPase"/>
</dbReference>
<evidence type="ECO:0000256" key="3">
    <source>
        <dbReference type="ARBA" id="ARBA00023054"/>
    </source>
</evidence>
<dbReference type="Proteomes" id="UP001060771">
    <property type="component" value="Chromosome"/>
</dbReference>
<keyword evidence="1" id="KW-0547">Nucleotide-binding</keyword>
<evidence type="ECO:0000313" key="8">
    <source>
        <dbReference type="Proteomes" id="UP000657075"/>
    </source>
</evidence>
<evidence type="ECO:0000313" key="9">
    <source>
        <dbReference type="Proteomes" id="UP001060771"/>
    </source>
</evidence>
<dbReference type="GO" id="GO:0005524">
    <property type="term" value="F:ATP binding"/>
    <property type="evidence" value="ECO:0007669"/>
    <property type="project" value="UniProtKB-KW"/>
</dbReference>
<dbReference type="OrthoDB" id="77269at2157"/>
<dbReference type="InterPro" id="IPR027417">
    <property type="entry name" value="P-loop_NTPase"/>
</dbReference>
<feature type="transmembrane region" description="Helical" evidence="4">
    <location>
        <begin position="115"/>
        <end position="135"/>
    </location>
</feature>
<accession>A0A830E442</accession>
<dbReference type="EMBL" id="AP026830">
    <property type="protein sequence ID" value="BDR92639.1"/>
    <property type="molecule type" value="Genomic_DNA"/>
</dbReference>
<evidence type="ECO:0000313" key="6">
    <source>
        <dbReference type="EMBL" id="BDR92639.1"/>
    </source>
</evidence>
<protein>
    <recommendedName>
        <fullName evidence="5">AAA+ ATPase domain-containing protein</fullName>
    </recommendedName>
</protein>
<dbReference type="FunFam" id="3.40.50.300:FF:001025">
    <property type="entry name" value="ATPase family, AAA domain-containing 2B"/>
    <property type="match status" value="2"/>
</dbReference>
<dbReference type="GeneID" id="76207278"/>
<dbReference type="Gene3D" id="3.40.50.300">
    <property type="entry name" value="P-loop containing nucleotide triphosphate hydrolases"/>
    <property type="match status" value="2"/>
</dbReference>
<dbReference type="RefSeq" id="WP_188603975.1">
    <property type="nucleotide sequence ID" value="NZ_AP026830.1"/>
</dbReference>
<keyword evidence="3" id="KW-0175">Coiled coil</keyword>
<evidence type="ECO:0000313" key="7">
    <source>
        <dbReference type="EMBL" id="GGI84701.1"/>
    </source>
</evidence>
<feature type="domain" description="AAA+ ATPase" evidence="5">
    <location>
        <begin position="373"/>
        <end position="511"/>
    </location>
</feature>
<proteinExistence type="predicted"/>
<dbReference type="SUPFAM" id="SSF52540">
    <property type="entry name" value="P-loop containing nucleoside triphosphate hydrolases"/>
    <property type="match status" value="2"/>
</dbReference>
<evidence type="ECO:0000256" key="4">
    <source>
        <dbReference type="SAM" id="Phobius"/>
    </source>
</evidence>
<dbReference type="InterPro" id="IPR050168">
    <property type="entry name" value="AAA_ATPase_domain"/>
</dbReference>
<dbReference type="PROSITE" id="PS00674">
    <property type="entry name" value="AAA"/>
    <property type="match status" value="2"/>
</dbReference>
<gene>
    <name evidence="7" type="ORF">GCM10007112_22130</name>
    <name evidence="6" type="ORF">Vsou_17320</name>
</gene>
<feature type="transmembrane region" description="Helical" evidence="4">
    <location>
        <begin position="36"/>
        <end position="69"/>
    </location>
</feature>
<reference evidence="7" key="1">
    <citation type="journal article" date="2014" name="Int. J. Syst. Evol. Microbiol.">
        <title>Complete genome sequence of Corynebacterium casei LMG S-19264T (=DSM 44701T), isolated from a smear-ripened cheese.</title>
        <authorList>
            <consortium name="US DOE Joint Genome Institute (JGI-PGF)"/>
            <person name="Walter F."/>
            <person name="Albersmeier A."/>
            <person name="Kalinowski J."/>
            <person name="Ruckert C."/>
        </authorList>
    </citation>
    <scope>NUCLEOTIDE SEQUENCE</scope>
    <source>
        <strain evidence="7">JCM 11219</strain>
    </source>
</reference>
<feature type="transmembrane region" description="Helical" evidence="4">
    <location>
        <begin position="207"/>
        <end position="230"/>
    </location>
</feature>
<dbReference type="AlphaFoldDB" id="A0A830E442"/>
<dbReference type="SMART" id="SM00382">
    <property type="entry name" value="AAA"/>
    <property type="match status" value="2"/>
</dbReference>
<feature type="domain" description="AAA+ ATPase" evidence="5">
    <location>
        <begin position="650"/>
        <end position="786"/>
    </location>
</feature>
<dbReference type="InterPro" id="IPR041569">
    <property type="entry name" value="AAA_lid_3"/>
</dbReference>
<reference evidence="6" key="4">
    <citation type="journal article" date="2023" name="Microbiol. Resour. Announc.">
        <title>Complete Genome Sequence of Vulcanisaeta souniana Strain IC-059, a Hyperthermophilic Archaeon Isolated from Hot Spring Water in Japan.</title>
        <authorList>
            <person name="Kato S."/>
            <person name="Itoh T."/>
            <person name="Wu L."/>
            <person name="Ma J."/>
            <person name="Ohkuma M."/>
        </authorList>
    </citation>
    <scope>NUCLEOTIDE SEQUENCE</scope>
    <source>
        <strain evidence="6">JCM 11219</strain>
    </source>
</reference>
<feature type="transmembrane region" description="Helical" evidence="4">
    <location>
        <begin position="242"/>
        <end position="263"/>
    </location>
</feature>
<dbReference type="InterPro" id="IPR003959">
    <property type="entry name" value="ATPase_AAA_core"/>
</dbReference>
<feature type="transmembrane region" description="Helical" evidence="4">
    <location>
        <begin position="147"/>
        <end position="168"/>
    </location>
</feature>
<dbReference type="PANTHER" id="PTHR23077">
    <property type="entry name" value="AAA-FAMILY ATPASE"/>
    <property type="match status" value="1"/>
</dbReference>
<feature type="transmembrane region" description="Helical" evidence="4">
    <location>
        <begin position="76"/>
        <end position="95"/>
    </location>
</feature>
<reference evidence="9" key="3">
    <citation type="submission" date="2022-09" db="EMBL/GenBank/DDBJ databases">
        <title>Complete genome sequence of Vulcanisaeta souniana.</title>
        <authorList>
            <person name="Kato S."/>
            <person name="Itoh T."/>
            <person name="Ohkuma M."/>
        </authorList>
    </citation>
    <scope>NUCLEOTIDE SEQUENCE [LARGE SCALE GENOMIC DNA]</scope>
    <source>
        <strain evidence="9">JCM 11219</strain>
    </source>
</reference>
<evidence type="ECO:0000259" key="5">
    <source>
        <dbReference type="SMART" id="SM00382"/>
    </source>
</evidence>
<dbReference type="InterPro" id="IPR003960">
    <property type="entry name" value="ATPase_AAA_CS"/>
</dbReference>
<organism evidence="7 8">
    <name type="scientific">Vulcanisaeta souniana JCM 11219</name>
    <dbReference type="NCBI Taxonomy" id="1293586"/>
    <lineage>
        <taxon>Archaea</taxon>
        <taxon>Thermoproteota</taxon>
        <taxon>Thermoprotei</taxon>
        <taxon>Thermoproteales</taxon>
        <taxon>Thermoproteaceae</taxon>
        <taxon>Vulcanisaeta</taxon>
    </lineage>
</organism>
<dbReference type="GO" id="GO:0016887">
    <property type="term" value="F:ATP hydrolysis activity"/>
    <property type="evidence" value="ECO:0007669"/>
    <property type="project" value="InterPro"/>
</dbReference>
<keyword evidence="4" id="KW-1133">Transmembrane helix</keyword>
<keyword evidence="4" id="KW-0812">Transmembrane</keyword>
<feature type="transmembrane region" description="Helical" evidence="4">
    <location>
        <begin position="283"/>
        <end position="304"/>
    </location>
</feature>
<dbReference type="EMBL" id="BMNM01000011">
    <property type="protein sequence ID" value="GGI84701.1"/>
    <property type="molecule type" value="Genomic_DNA"/>
</dbReference>
<reference evidence="7" key="2">
    <citation type="submission" date="2020-09" db="EMBL/GenBank/DDBJ databases">
        <authorList>
            <person name="Sun Q."/>
            <person name="Ohkuma M."/>
        </authorList>
    </citation>
    <scope>NUCLEOTIDE SEQUENCE</scope>
    <source>
        <strain evidence="7">JCM 11219</strain>
    </source>
</reference>